<comment type="caution">
    <text evidence="2">The sequence shown here is derived from an EMBL/GenBank/DDBJ whole genome shotgun (WGS) entry which is preliminary data.</text>
</comment>
<dbReference type="AlphaFoldDB" id="A0A6P0H890"/>
<sequence length="101" mass="11079">MREGLDQLESLLRTLDTGGAAGSRQRPERYYQLLVDVYERGRHGADADSFAALGRNRGYDARGLGGFFVGARAPLQRIEGQVTLTVEGHRLLDGHLTGPVR</sequence>
<proteinExistence type="predicted"/>
<accession>A0A6P0H890</accession>
<keyword evidence="3" id="KW-1185">Reference proteome</keyword>
<dbReference type="Proteomes" id="UP000468828">
    <property type="component" value="Unassembled WGS sequence"/>
</dbReference>
<evidence type="ECO:0000313" key="4">
    <source>
        <dbReference type="Proteomes" id="UP000471152"/>
    </source>
</evidence>
<gene>
    <name evidence="2" type="ORF">G3R41_14055</name>
    <name evidence="1" type="ORF">GCU67_13405</name>
</gene>
<reference evidence="1 3" key="1">
    <citation type="submission" date="2020-01" db="EMBL/GenBank/DDBJ databases">
        <title>the WGS Modestobacter muralis CPCC 204518.</title>
        <authorList>
            <person name="Jiang Z."/>
        </authorList>
    </citation>
    <scope>NUCLEOTIDE SEQUENCE [LARGE SCALE GENOMIC DNA]</scope>
    <source>
        <strain evidence="1 3">DSM 100205</strain>
    </source>
</reference>
<reference evidence="2 4" key="2">
    <citation type="submission" date="2020-02" db="EMBL/GenBank/DDBJ databases">
        <title>The WGS of Modestobacter muralis DSM 100205.</title>
        <authorList>
            <person name="Jiang Z."/>
        </authorList>
    </citation>
    <scope>NUCLEOTIDE SEQUENCE [LARGE SCALE GENOMIC DNA]</scope>
    <source>
        <strain evidence="2 4">DSM 100205</strain>
    </source>
</reference>
<organism evidence="2 4">
    <name type="scientific">Modestobacter muralis</name>
    <dbReference type="NCBI Taxonomy" id="1608614"/>
    <lineage>
        <taxon>Bacteria</taxon>
        <taxon>Bacillati</taxon>
        <taxon>Actinomycetota</taxon>
        <taxon>Actinomycetes</taxon>
        <taxon>Geodermatophilales</taxon>
        <taxon>Geodermatophilaceae</taxon>
        <taxon>Modestobacter</taxon>
    </lineage>
</organism>
<dbReference type="RefSeq" id="WP_163611718.1">
    <property type="nucleotide sequence ID" value="NZ_JAAGWB010000038.1"/>
</dbReference>
<dbReference type="EMBL" id="JAAGWB010000038">
    <property type="protein sequence ID" value="NEN52047.1"/>
    <property type="molecule type" value="Genomic_DNA"/>
</dbReference>
<dbReference type="EMBL" id="JAAGWH010000036">
    <property type="protein sequence ID" value="NEK95159.1"/>
    <property type="molecule type" value="Genomic_DNA"/>
</dbReference>
<evidence type="ECO:0000313" key="1">
    <source>
        <dbReference type="EMBL" id="NEK95159.1"/>
    </source>
</evidence>
<protein>
    <submittedName>
        <fullName evidence="2">Uncharacterized protein</fullName>
    </submittedName>
</protein>
<evidence type="ECO:0000313" key="2">
    <source>
        <dbReference type="EMBL" id="NEN52047.1"/>
    </source>
</evidence>
<evidence type="ECO:0000313" key="3">
    <source>
        <dbReference type="Proteomes" id="UP000468828"/>
    </source>
</evidence>
<dbReference type="Proteomes" id="UP000471152">
    <property type="component" value="Unassembled WGS sequence"/>
</dbReference>
<name>A0A6P0H890_9ACTN</name>